<feature type="non-terminal residue" evidence="1">
    <location>
        <position position="168"/>
    </location>
</feature>
<dbReference type="EMBL" id="RCHS01003950">
    <property type="protein sequence ID" value="RMX38763.1"/>
    <property type="molecule type" value="Genomic_DNA"/>
</dbReference>
<dbReference type="Proteomes" id="UP000275408">
    <property type="component" value="Unassembled WGS sequence"/>
</dbReference>
<reference evidence="1 2" key="1">
    <citation type="journal article" date="2018" name="Sci. Rep.">
        <title>Comparative analysis of the Pocillopora damicornis genome highlights role of immune system in coral evolution.</title>
        <authorList>
            <person name="Cunning R."/>
            <person name="Bay R.A."/>
            <person name="Gillette P."/>
            <person name="Baker A.C."/>
            <person name="Traylor-Knowles N."/>
        </authorList>
    </citation>
    <scope>NUCLEOTIDE SEQUENCE [LARGE SCALE GENOMIC DNA]</scope>
    <source>
        <strain evidence="1">RSMAS</strain>
        <tissue evidence="1">Whole animal</tissue>
    </source>
</reference>
<dbReference type="AlphaFoldDB" id="A0A3M6TBM1"/>
<evidence type="ECO:0000313" key="1">
    <source>
        <dbReference type="EMBL" id="RMX38763.1"/>
    </source>
</evidence>
<keyword evidence="2" id="KW-1185">Reference proteome</keyword>
<gene>
    <name evidence="1" type="ORF">pdam_00018526</name>
</gene>
<organism evidence="1 2">
    <name type="scientific">Pocillopora damicornis</name>
    <name type="common">Cauliflower coral</name>
    <name type="synonym">Millepora damicornis</name>
    <dbReference type="NCBI Taxonomy" id="46731"/>
    <lineage>
        <taxon>Eukaryota</taxon>
        <taxon>Metazoa</taxon>
        <taxon>Cnidaria</taxon>
        <taxon>Anthozoa</taxon>
        <taxon>Hexacorallia</taxon>
        <taxon>Scleractinia</taxon>
        <taxon>Astrocoeniina</taxon>
        <taxon>Pocilloporidae</taxon>
        <taxon>Pocillopora</taxon>
    </lineage>
</organism>
<protein>
    <submittedName>
        <fullName evidence="1">Uncharacterized protein</fullName>
    </submittedName>
</protein>
<accession>A0A3M6TBM1</accession>
<name>A0A3M6TBM1_POCDA</name>
<sequence length="168" mass="18897">MLYEPPCLGVIKPTGHCVMASVEVTSVLFSTCCCLSWFEKRETEVNQILQYFVTEGSGLHQSFCSINPLHPNISMHILLTVLYTFPNLLTRRTLVNDHFLYSHDLNVFKQASPVKLKAGLNGNLGRQRHESKFKASCVKEHNAMSQPCLAQGFPNQESEGQVIKQLCL</sequence>
<proteinExistence type="predicted"/>
<evidence type="ECO:0000313" key="2">
    <source>
        <dbReference type="Proteomes" id="UP000275408"/>
    </source>
</evidence>
<comment type="caution">
    <text evidence="1">The sequence shown here is derived from an EMBL/GenBank/DDBJ whole genome shotgun (WGS) entry which is preliminary data.</text>
</comment>